<evidence type="ECO:0000313" key="3">
    <source>
        <dbReference type="Proteomes" id="UP000053144"/>
    </source>
</evidence>
<organism evidence="2 3">
    <name type="scientific">Phaseolus angularis</name>
    <name type="common">Azuki bean</name>
    <name type="synonym">Vigna angularis</name>
    <dbReference type="NCBI Taxonomy" id="3914"/>
    <lineage>
        <taxon>Eukaryota</taxon>
        <taxon>Viridiplantae</taxon>
        <taxon>Streptophyta</taxon>
        <taxon>Embryophyta</taxon>
        <taxon>Tracheophyta</taxon>
        <taxon>Spermatophyta</taxon>
        <taxon>Magnoliopsida</taxon>
        <taxon>eudicotyledons</taxon>
        <taxon>Gunneridae</taxon>
        <taxon>Pentapetalae</taxon>
        <taxon>rosids</taxon>
        <taxon>fabids</taxon>
        <taxon>Fabales</taxon>
        <taxon>Fabaceae</taxon>
        <taxon>Papilionoideae</taxon>
        <taxon>50 kb inversion clade</taxon>
        <taxon>NPAAA clade</taxon>
        <taxon>indigoferoid/millettioid clade</taxon>
        <taxon>Phaseoleae</taxon>
        <taxon>Vigna</taxon>
    </lineage>
</organism>
<dbReference type="Proteomes" id="UP000053144">
    <property type="component" value="Chromosome 8"/>
</dbReference>
<name>A0A0L9V3X4_PHAAN</name>
<evidence type="ECO:0000313" key="2">
    <source>
        <dbReference type="EMBL" id="KOM49708.1"/>
    </source>
</evidence>
<protein>
    <submittedName>
        <fullName evidence="2">Uncharacterized protein</fullName>
    </submittedName>
</protein>
<evidence type="ECO:0000256" key="1">
    <source>
        <dbReference type="SAM" id="MobiDB-lite"/>
    </source>
</evidence>
<reference evidence="3" key="1">
    <citation type="journal article" date="2015" name="Proc. Natl. Acad. Sci. U.S.A.">
        <title>Genome sequencing of adzuki bean (Vigna angularis) provides insight into high starch and low fat accumulation and domestication.</title>
        <authorList>
            <person name="Yang K."/>
            <person name="Tian Z."/>
            <person name="Chen C."/>
            <person name="Luo L."/>
            <person name="Zhao B."/>
            <person name="Wang Z."/>
            <person name="Yu L."/>
            <person name="Li Y."/>
            <person name="Sun Y."/>
            <person name="Li W."/>
            <person name="Chen Y."/>
            <person name="Li Y."/>
            <person name="Zhang Y."/>
            <person name="Ai D."/>
            <person name="Zhao J."/>
            <person name="Shang C."/>
            <person name="Ma Y."/>
            <person name="Wu B."/>
            <person name="Wang M."/>
            <person name="Gao L."/>
            <person name="Sun D."/>
            <person name="Zhang P."/>
            <person name="Guo F."/>
            <person name="Wang W."/>
            <person name="Li Y."/>
            <person name="Wang J."/>
            <person name="Varshney R.K."/>
            <person name="Wang J."/>
            <person name="Ling H.Q."/>
            <person name="Wan P."/>
        </authorList>
    </citation>
    <scope>NUCLEOTIDE SEQUENCE</scope>
    <source>
        <strain evidence="3">cv. Jingnong 6</strain>
    </source>
</reference>
<accession>A0A0L9V3X4</accession>
<dbReference type="AlphaFoldDB" id="A0A0L9V3X4"/>
<sequence length="91" mass="10167">MEEKKKQLRVTSPPTLEARLLRGGSSLQFVIDPTLASSNHIHSNLFTEHNHEPRVSSASRLFLRFPSAPSVRSSSPPIKSSLTFNPRVFPD</sequence>
<feature type="compositionally biased region" description="Low complexity" evidence="1">
    <location>
        <begin position="68"/>
        <end position="81"/>
    </location>
</feature>
<dbReference type="Gramene" id="KOM49708">
    <property type="protein sequence ID" value="KOM49708"/>
    <property type="gene ID" value="LR48_Vigan08g053500"/>
</dbReference>
<proteinExistence type="predicted"/>
<gene>
    <name evidence="2" type="ORF">LR48_Vigan08g053500</name>
</gene>
<feature type="region of interest" description="Disordered" evidence="1">
    <location>
        <begin position="68"/>
        <end position="91"/>
    </location>
</feature>
<dbReference type="EMBL" id="CM003378">
    <property type="protein sequence ID" value="KOM49708.1"/>
    <property type="molecule type" value="Genomic_DNA"/>
</dbReference>